<dbReference type="GeneID" id="54463182"/>
<accession>A0A6A6YB66</accession>
<organism evidence="1">
    <name type="scientific">Mytilinidion resinicola</name>
    <dbReference type="NCBI Taxonomy" id="574789"/>
    <lineage>
        <taxon>Eukaryota</taxon>
        <taxon>Fungi</taxon>
        <taxon>Dikarya</taxon>
        <taxon>Ascomycota</taxon>
        <taxon>Pezizomycotina</taxon>
        <taxon>Dothideomycetes</taxon>
        <taxon>Pleosporomycetidae</taxon>
        <taxon>Mytilinidiales</taxon>
        <taxon>Mytilinidiaceae</taxon>
        <taxon>Mytilinidion</taxon>
    </lineage>
</organism>
<evidence type="ECO:0000313" key="2">
    <source>
        <dbReference type="Proteomes" id="UP000504636"/>
    </source>
</evidence>
<sequence length="384" mass="44315">MSFYNVLRGRFRGLERGPEDSSKPITANASFCRLLKTIVSALALLPKAVHHFSEQEIVEALGTSAGDEINKNNEYGMANVLIERKKAKKAKKNNKLEYYVEWKKCWVEELQLKPEAKNDWNQLKRQGGVEKRHGVTMHKACLPPRAEGGTSLDPEERESNYYKRILVSRSKSLLGRIFQMCQEAKVWDPKHAKGCYEYYEDDGERMQLDEGTKSVDQLIQMALNSLSANSSRTLTSILEKYDEIKVVYRPPNGTSPSQPIHLRQLINAMVGHRLRETATSAEETAEKFLGNNFEIMEWEEPMKKMIRRAPHMLHTSNATFLIVRLFYSLEYITKCLQERNINWYENELKGREQTLLATLGDENDKEDLAALVESFEVLRCFRAR</sequence>
<reference evidence="3" key="2">
    <citation type="submission" date="2020-04" db="EMBL/GenBank/DDBJ databases">
        <authorList>
            <consortium name="NCBI Genome Project"/>
        </authorList>
    </citation>
    <scope>NUCLEOTIDE SEQUENCE</scope>
    <source>
        <strain evidence="3">CBS 304.34</strain>
    </source>
</reference>
<dbReference type="AlphaFoldDB" id="A0A6A6YB66"/>
<protein>
    <submittedName>
        <fullName evidence="1 3">Uncharacterized protein</fullName>
    </submittedName>
</protein>
<keyword evidence="2" id="KW-1185">Reference proteome</keyword>
<name>A0A6A6YB66_9PEZI</name>
<reference evidence="3" key="3">
    <citation type="submission" date="2025-04" db="UniProtKB">
        <authorList>
            <consortium name="RefSeq"/>
        </authorList>
    </citation>
    <scope>IDENTIFICATION</scope>
    <source>
        <strain evidence="3">CBS 304.34</strain>
    </source>
</reference>
<dbReference type="EMBL" id="MU003708">
    <property type="protein sequence ID" value="KAF2805859.1"/>
    <property type="molecule type" value="Genomic_DNA"/>
</dbReference>
<evidence type="ECO:0000313" key="1">
    <source>
        <dbReference type="EMBL" id="KAF2805859.1"/>
    </source>
</evidence>
<gene>
    <name evidence="1 3" type="ORF">BDZ99DRAFT_479888</name>
</gene>
<reference evidence="1 3" key="1">
    <citation type="journal article" date="2020" name="Stud. Mycol.">
        <title>101 Dothideomycetes genomes: a test case for predicting lifestyles and emergence of pathogens.</title>
        <authorList>
            <person name="Haridas S."/>
            <person name="Albert R."/>
            <person name="Binder M."/>
            <person name="Bloem J."/>
            <person name="Labutti K."/>
            <person name="Salamov A."/>
            <person name="Andreopoulos B."/>
            <person name="Baker S."/>
            <person name="Barry K."/>
            <person name="Bills G."/>
            <person name="Bluhm B."/>
            <person name="Cannon C."/>
            <person name="Castanera R."/>
            <person name="Culley D."/>
            <person name="Daum C."/>
            <person name="Ezra D."/>
            <person name="Gonzalez J."/>
            <person name="Henrissat B."/>
            <person name="Kuo A."/>
            <person name="Liang C."/>
            <person name="Lipzen A."/>
            <person name="Lutzoni F."/>
            <person name="Magnuson J."/>
            <person name="Mondo S."/>
            <person name="Nolan M."/>
            <person name="Ohm R."/>
            <person name="Pangilinan J."/>
            <person name="Park H.-J."/>
            <person name="Ramirez L."/>
            <person name="Alfaro M."/>
            <person name="Sun H."/>
            <person name="Tritt A."/>
            <person name="Yoshinaga Y."/>
            <person name="Zwiers L.-H."/>
            <person name="Turgeon B."/>
            <person name="Goodwin S."/>
            <person name="Spatafora J."/>
            <person name="Crous P."/>
            <person name="Grigoriev I."/>
        </authorList>
    </citation>
    <scope>NUCLEOTIDE SEQUENCE</scope>
    <source>
        <strain evidence="1 3">CBS 304.34</strain>
    </source>
</reference>
<evidence type="ECO:0000313" key="3">
    <source>
        <dbReference type="RefSeq" id="XP_033572823.1"/>
    </source>
</evidence>
<proteinExistence type="predicted"/>
<dbReference type="RefSeq" id="XP_033572823.1">
    <property type="nucleotide sequence ID" value="XM_033722289.1"/>
</dbReference>
<dbReference type="Proteomes" id="UP000504636">
    <property type="component" value="Unplaced"/>
</dbReference>